<dbReference type="HOGENOM" id="CLU_1290074_0_0_1"/>
<sequence length="214" mass="23321">MSAMDEMLDEEISFLEQSCERLRLEIGKQSTPVVRNRSMRDSGIATIPKKVVVREGLPEGIADDTVWESLDPGSLSDVVGESDIQRTIPVTPEVTKRKPTRPLPVYVPRAKAIVSPDAVVPTAPSPFATPMITPRERAAKDLTNTASASKPSTLRAVAVQAGILTVDASTQTLTSTGVNVDTQTEETKRRRLDRVQKSYQVGGESVIEVHEDEE</sequence>
<proteinExistence type="predicted"/>
<evidence type="ECO:0000313" key="1">
    <source>
        <dbReference type="EMBL" id="EKC39531.1"/>
    </source>
</evidence>
<dbReference type="AlphaFoldDB" id="K1RX62"/>
<reference evidence="1" key="1">
    <citation type="journal article" date="2012" name="Nature">
        <title>The oyster genome reveals stress adaptation and complexity of shell formation.</title>
        <authorList>
            <person name="Zhang G."/>
            <person name="Fang X."/>
            <person name="Guo X."/>
            <person name="Li L."/>
            <person name="Luo R."/>
            <person name="Xu F."/>
            <person name="Yang P."/>
            <person name="Zhang L."/>
            <person name="Wang X."/>
            <person name="Qi H."/>
            <person name="Xiong Z."/>
            <person name="Que H."/>
            <person name="Xie Y."/>
            <person name="Holland P.W."/>
            <person name="Paps J."/>
            <person name="Zhu Y."/>
            <person name="Wu F."/>
            <person name="Chen Y."/>
            <person name="Wang J."/>
            <person name="Peng C."/>
            <person name="Meng J."/>
            <person name="Yang L."/>
            <person name="Liu J."/>
            <person name="Wen B."/>
            <person name="Zhang N."/>
            <person name="Huang Z."/>
            <person name="Zhu Q."/>
            <person name="Feng Y."/>
            <person name="Mount A."/>
            <person name="Hedgecock D."/>
            <person name="Xu Z."/>
            <person name="Liu Y."/>
            <person name="Domazet-Loso T."/>
            <person name="Du Y."/>
            <person name="Sun X."/>
            <person name="Zhang S."/>
            <person name="Liu B."/>
            <person name="Cheng P."/>
            <person name="Jiang X."/>
            <person name="Li J."/>
            <person name="Fan D."/>
            <person name="Wang W."/>
            <person name="Fu W."/>
            <person name="Wang T."/>
            <person name="Wang B."/>
            <person name="Zhang J."/>
            <person name="Peng Z."/>
            <person name="Li Y."/>
            <person name="Li N."/>
            <person name="Wang J."/>
            <person name="Chen M."/>
            <person name="He Y."/>
            <person name="Tan F."/>
            <person name="Song X."/>
            <person name="Zheng Q."/>
            <person name="Huang R."/>
            <person name="Yang H."/>
            <person name="Du X."/>
            <person name="Chen L."/>
            <person name="Yang M."/>
            <person name="Gaffney P.M."/>
            <person name="Wang S."/>
            <person name="Luo L."/>
            <person name="She Z."/>
            <person name="Ming Y."/>
            <person name="Huang W."/>
            <person name="Zhang S."/>
            <person name="Huang B."/>
            <person name="Zhang Y."/>
            <person name="Qu T."/>
            <person name="Ni P."/>
            <person name="Miao G."/>
            <person name="Wang J."/>
            <person name="Wang Q."/>
            <person name="Steinberg C.E."/>
            <person name="Wang H."/>
            <person name="Li N."/>
            <person name="Qian L."/>
            <person name="Zhang G."/>
            <person name="Li Y."/>
            <person name="Yang H."/>
            <person name="Liu X."/>
            <person name="Wang J."/>
            <person name="Yin Y."/>
            <person name="Wang J."/>
        </authorList>
    </citation>
    <scope>NUCLEOTIDE SEQUENCE [LARGE SCALE GENOMIC DNA]</scope>
    <source>
        <strain evidence="1">05x7-T-G4-1.051#20</strain>
    </source>
</reference>
<dbReference type="InParanoid" id="K1RX62"/>
<protein>
    <submittedName>
        <fullName evidence="1">Uncharacterized protein</fullName>
    </submittedName>
</protein>
<name>K1RX62_MAGGI</name>
<gene>
    <name evidence="1" type="ORF">CGI_10027941</name>
</gene>
<organism evidence="1">
    <name type="scientific">Magallana gigas</name>
    <name type="common">Pacific oyster</name>
    <name type="synonym">Crassostrea gigas</name>
    <dbReference type="NCBI Taxonomy" id="29159"/>
    <lineage>
        <taxon>Eukaryota</taxon>
        <taxon>Metazoa</taxon>
        <taxon>Spiralia</taxon>
        <taxon>Lophotrochozoa</taxon>
        <taxon>Mollusca</taxon>
        <taxon>Bivalvia</taxon>
        <taxon>Autobranchia</taxon>
        <taxon>Pteriomorphia</taxon>
        <taxon>Ostreida</taxon>
        <taxon>Ostreoidea</taxon>
        <taxon>Ostreidae</taxon>
        <taxon>Magallana</taxon>
    </lineage>
</organism>
<accession>K1RX62</accession>
<dbReference type="EMBL" id="JH818386">
    <property type="protein sequence ID" value="EKC39531.1"/>
    <property type="molecule type" value="Genomic_DNA"/>
</dbReference>